<comment type="caution">
    <text evidence="7">The sequence shown here is derived from an EMBL/GenBank/DDBJ whole genome shotgun (WGS) entry which is preliminary data.</text>
</comment>
<dbReference type="AlphaFoldDB" id="A0A1C0AI96"/>
<keyword evidence="8" id="KW-1185">Reference proteome</keyword>
<dbReference type="PANTHER" id="PTHR43840:SF15">
    <property type="entry name" value="MITOCHONDRIAL METAL TRANSPORTER 1-RELATED"/>
    <property type="match status" value="1"/>
</dbReference>
<evidence type="ECO:0000256" key="3">
    <source>
        <dbReference type="ARBA" id="ARBA00022692"/>
    </source>
</evidence>
<dbReference type="InterPro" id="IPR050291">
    <property type="entry name" value="CDF_Transporter"/>
</dbReference>
<comment type="subcellular location">
    <subcellularLocation>
        <location evidence="1">Membrane</location>
        <topology evidence="1">Multi-pass membrane protein</topology>
    </subcellularLocation>
</comment>
<accession>A0A1C0AI96</accession>
<keyword evidence="4" id="KW-1133">Transmembrane helix</keyword>
<dbReference type="GO" id="GO:0016020">
    <property type="term" value="C:membrane"/>
    <property type="evidence" value="ECO:0007669"/>
    <property type="project" value="UniProtKB-SubCell"/>
</dbReference>
<dbReference type="Proteomes" id="UP000093501">
    <property type="component" value="Unassembled WGS sequence"/>
</dbReference>
<dbReference type="InterPro" id="IPR058533">
    <property type="entry name" value="Cation_efflux_TM"/>
</dbReference>
<dbReference type="SUPFAM" id="SSF161111">
    <property type="entry name" value="Cation efflux protein transmembrane domain-like"/>
    <property type="match status" value="1"/>
</dbReference>
<dbReference type="EMBL" id="MBQD01000025">
    <property type="protein sequence ID" value="OCL31776.1"/>
    <property type="molecule type" value="Genomic_DNA"/>
</dbReference>
<proteinExistence type="predicted"/>
<dbReference type="GO" id="GO:0008324">
    <property type="term" value="F:monoatomic cation transmembrane transporter activity"/>
    <property type="evidence" value="ECO:0007669"/>
    <property type="project" value="InterPro"/>
</dbReference>
<evidence type="ECO:0000256" key="4">
    <source>
        <dbReference type="ARBA" id="ARBA00022989"/>
    </source>
</evidence>
<reference evidence="8" key="1">
    <citation type="submission" date="2016-07" db="EMBL/GenBank/DDBJ databases">
        <authorList>
            <person name="Florea S."/>
            <person name="Webb J.S."/>
            <person name="Jaromczyk J."/>
            <person name="Schardl C.L."/>
        </authorList>
    </citation>
    <scope>NUCLEOTIDE SEQUENCE [LARGE SCALE GENOMIC DNA]</scope>
    <source>
        <strain evidence="8">IPBSL-7</strain>
    </source>
</reference>
<gene>
    <name evidence="7" type="ORF">BCR15_09140</name>
</gene>
<feature type="domain" description="Cation efflux protein transmembrane" evidence="6">
    <location>
        <begin position="29"/>
        <end position="227"/>
    </location>
</feature>
<evidence type="ECO:0000313" key="7">
    <source>
        <dbReference type="EMBL" id="OCL31776.1"/>
    </source>
</evidence>
<dbReference type="Pfam" id="PF01545">
    <property type="entry name" value="Cation_efflux"/>
    <property type="match status" value="1"/>
</dbReference>
<keyword evidence="2" id="KW-0813">Transport</keyword>
<evidence type="ECO:0000256" key="1">
    <source>
        <dbReference type="ARBA" id="ARBA00004141"/>
    </source>
</evidence>
<name>A0A1C0AI96_9ACTN</name>
<dbReference type="PANTHER" id="PTHR43840">
    <property type="entry name" value="MITOCHONDRIAL METAL TRANSPORTER 1-RELATED"/>
    <property type="match status" value="1"/>
</dbReference>
<dbReference type="RefSeq" id="WP_068752553.1">
    <property type="nucleotide sequence ID" value="NZ_LR214441.1"/>
</dbReference>
<organism evidence="7 8">
    <name type="scientific">Tessaracoccus lapidicaptus</name>
    <dbReference type="NCBI Taxonomy" id="1427523"/>
    <lineage>
        <taxon>Bacteria</taxon>
        <taxon>Bacillati</taxon>
        <taxon>Actinomycetota</taxon>
        <taxon>Actinomycetes</taxon>
        <taxon>Propionibacteriales</taxon>
        <taxon>Propionibacteriaceae</taxon>
        <taxon>Tessaracoccus</taxon>
    </lineage>
</organism>
<protein>
    <submittedName>
        <fullName evidence="7">Cobalt transporter</fullName>
    </submittedName>
</protein>
<evidence type="ECO:0000259" key="6">
    <source>
        <dbReference type="Pfam" id="PF01545"/>
    </source>
</evidence>
<evidence type="ECO:0000256" key="5">
    <source>
        <dbReference type="ARBA" id="ARBA00023136"/>
    </source>
</evidence>
<keyword evidence="3" id="KW-0812">Transmembrane</keyword>
<evidence type="ECO:0000256" key="2">
    <source>
        <dbReference type="ARBA" id="ARBA00022448"/>
    </source>
</evidence>
<dbReference type="Gene3D" id="1.20.1510.10">
    <property type="entry name" value="Cation efflux protein transmembrane domain"/>
    <property type="match status" value="1"/>
</dbReference>
<dbReference type="InterPro" id="IPR027469">
    <property type="entry name" value="Cation_efflux_TMD_sf"/>
</dbReference>
<evidence type="ECO:0000313" key="8">
    <source>
        <dbReference type="Proteomes" id="UP000093501"/>
    </source>
</evidence>
<keyword evidence="5" id="KW-0472">Membrane</keyword>
<sequence>MRRAVSSVLPPEQSAILAKAVRLEWITLVVMTVIIAAVGMAAGQSQAMRTAFVEDSLALLPPIAFLIGVARARKGRSPEHPYGHHRAIAAGHLVSAVALLVFGLMLLYNGLSGLAKGERPPIGAISLFGQTFWSGWLMIGVMTLSAIPPVILGRMKLKLAEQLHDKVLAADADMLKADWQTGLATVVGVTGIGFGLWWADSAAAALVSMSIVKDGFTNVRGAVGALLDRRAAPLESDEPDPLIEKLRDEALRTPWVAEAAVRSRDMGHVFHSEVFVVPVEGARLRIEDLEELHDRCRDADWKAVDTVIVPVDGIPEGLSALDPRSRG</sequence>